<accession>A0A5B7FNS3</accession>
<dbReference type="AlphaFoldDB" id="A0A5B7FNS3"/>
<comment type="caution">
    <text evidence="1">The sequence shown here is derived from an EMBL/GenBank/DDBJ whole genome shotgun (WGS) entry which is preliminary data.</text>
</comment>
<sequence>MARKNQGKKCVPVLKGLNIYIDFFYRLMTRVLPATFCFYLRYSFPLLV</sequence>
<evidence type="ECO:0000313" key="2">
    <source>
        <dbReference type="Proteomes" id="UP000324222"/>
    </source>
</evidence>
<proteinExistence type="predicted"/>
<organism evidence="1 2">
    <name type="scientific">Portunus trituberculatus</name>
    <name type="common">Swimming crab</name>
    <name type="synonym">Neptunus trituberculatus</name>
    <dbReference type="NCBI Taxonomy" id="210409"/>
    <lineage>
        <taxon>Eukaryota</taxon>
        <taxon>Metazoa</taxon>
        <taxon>Ecdysozoa</taxon>
        <taxon>Arthropoda</taxon>
        <taxon>Crustacea</taxon>
        <taxon>Multicrustacea</taxon>
        <taxon>Malacostraca</taxon>
        <taxon>Eumalacostraca</taxon>
        <taxon>Eucarida</taxon>
        <taxon>Decapoda</taxon>
        <taxon>Pleocyemata</taxon>
        <taxon>Brachyura</taxon>
        <taxon>Eubrachyura</taxon>
        <taxon>Portunoidea</taxon>
        <taxon>Portunidae</taxon>
        <taxon>Portuninae</taxon>
        <taxon>Portunus</taxon>
    </lineage>
</organism>
<gene>
    <name evidence="1" type="ORF">E2C01_040639</name>
</gene>
<evidence type="ECO:0000313" key="1">
    <source>
        <dbReference type="EMBL" id="MPC46909.1"/>
    </source>
</evidence>
<name>A0A5B7FNS3_PORTR</name>
<protein>
    <submittedName>
        <fullName evidence="1">Uncharacterized protein</fullName>
    </submittedName>
</protein>
<keyword evidence="2" id="KW-1185">Reference proteome</keyword>
<dbReference type="EMBL" id="VSRR010007448">
    <property type="protein sequence ID" value="MPC46909.1"/>
    <property type="molecule type" value="Genomic_DNA"/>
</dbReference>
<reference evidence="1 2" key="1">
    <citation type="submission" date="2019-05" db="EMBL/GenBank/DDBJ databases">
        <title>Another draft genome of Portunus trituberculatus and its Hox gene families provides insights of decapod evolution.</title>
        <authorList>
            <person name="Jeong J.-H."/>
            <person name="Song I."/>
            <person name="Kim S."/>
            <person name="Choi T."/>
            <person name="Kim D."/>
            <person name="Ryu S."/>
            <person name="Kim W."/>
        </authorList>
    </citation>
    <scope>NUCLEOTIDE SEQUENCE [LARGE SCALE GENOMIC DNA]</scope>
    <source>
        <tissue evidence="1">Muscle</tissue>
    </source>
</reference>
<dbReference type="Proteomes" id="UP000324222">
    <property type="component" value="Unassembled WGS sequence"/>
</dbReference>